<dbReference type="InterPro" id="IPR027417">
    <property type="entry name" value="P-loop_NTPase"/>
</dbReference>
<dbReference type="SUPFAM" id="SSF52540">
    <property type="entry name" value="P-loop containing nucleoside triphosphate hydrolases"/>
    <property type="match status" value="1"/>
</dbReference>
<evidence type="ECO:0000313" key="2">
    <source>
        <dbReference type="Proteomes" id="UP001165080"/>
    </source>
</evidence>
<name>A0A9W6F8H1_9CHLO</name>
<dbReference type="Gene3D" id="3.40.50.300">
    <property type="entry name" value="P-loop containing nucleotide triphosphate hydrolases"/>
    <property type="match status" value="1"/>
</dbReference>
<reference evidence="1 2" key="1">
    <citation type="journal article" date="2023" name="Commun. Biol.">
        <title>Reorganization of the ancestral sex-determining regions during the evolution of trioecy in Pleodorina starrii.</title>
        <authorList>
            <person name="Takahashi K."/>
            <person name="Suzuki S."/>
            <person name="Kawai-Toyooka H."/>
            <person name="Yamamoto K."/>
            <person name="Hamaji T."/>
            <person name="Ootsuki R."/>
            <person name="Yamaguchi H."/>
            <person name="Kawachi M."/>
            <person name="Higashiyama T."/>
            <person name="Nozaki H."/>
        </authorList>
    </citation>
    <scope>NUCLEOTIDE SEQUENCE [LARGE SCALE GENOMIC DNA]</scope>
    <source>
        <strain evidence="1 2">NIES-4479</strain>
    </source>
</reference>
<evidence type="ECO:0000313" key="1">
    <source>
        <dbReference type="EMBL" id="GLC59566.1"/>
    </source>
</evidence>
<dbReference type="AlphaFoldDB" id="A0A9W6F8H1"/>
<dbReference type="EMBL" id="BRXU01000028">
    <property type="protein sequence ID" value="GLC59566.1"/>
    <property type="molecule type" value="Genomic_DNA"/>
</dbReference>
<proteinExistence type="predicted"/>
<protein>
    <submittedName>
        <fullName evidence="1">Intraflagellar transport protein 22</fullName>
    </submittedName>
</protein>
<sequence length="188" mass="20772">MAETTLKLAVVGPCRTGKTLLCRALAEQPILLGEMAYQPTAAVRSAGRACRALHACPPTEGHVAKRIMERLNGRRIQEISRVLGIDRVKVQFWDCSGSVQYQSYWPVLAKELDGLLLVIDPARPEQERELETFYRNFAEPNNLYTRQCMVMAVQVQKEGGGIGGWQGMGLQNGGSNRGHQDTCLMPTG</sequence>
<accession>A0A9W6F8H1</accession>
<dbReference type="Proteomes" id="UP001165080">
    <property type="component" value="Unassembled WGS sequence"/>
</dbReference>
<organism evidence="1 2">
    <name type="scientific">Pleodorina starrii</name>
    <dbReference type="NCBI Taxonomy" id="330485"/>
    <lineage>
        <taxon>Eukaryota</taxon>
        <taxon>Viridiplantae</taxon>
        <taxon>Chlorophyta</taxon>
        <taxon>core chlorophytes</taxon>
        <taxon>Chlorophyceae</taxon>
        <taxon>CS clade</taxon>
        <taxon>Chlamydomonadales</taxon>
        <taxon>Volvocaceae</taxon>
        <taxon>Pleodorina</taxon>
    </lineage>
</organism>
<gene>
    <name evidence="1" type="primary">PLEST008379</name>
    <name evidence="1" type="ORF">PLESTB_001501100</name>
</gene>
<comment type="caution">
    <text evidence="1">The sequence shown here is derived from an EMBL/GenBank/DDBJ whole genome shotgun (WGS) entry which is preliminary data.</text>
</comment>
<keyword evidence="2" id="KW-1185">Reference proteome</keyword>